<evidence type="ECO:0000313" key="2">
    <source>
        <dbReference type="Proteomes" id="UP000185003"/>
    </source>
</evidence>
<gene>
    <name evidence="1" type="ORF">SAMN04488055_0430</name>
</gene>
<dbReference type="AlphaFoldDB" id="A0A1N6D890"/>
<dbReference type="EMBL" id="FSRA01000001">
    <property type="protein sequence ID" value="SIN66923.1"/>
    <property type="molecule type" value="Genomic_DNA"/>
</dbReference>
<name>A0A1N6D890_9BACT</name>
<dbReference type="PANTHER" id="PTHR48098">
    <property type="entry name" value="ENTEROCHELIN ESTERASE-RELATED"/>
    <property type="match status" value="1"/>
</dbReference>
<dbReference type="InterPro" id="IPR029058">
    <property type="entry name" value="AB_hydrolase_fold"/>
</dbReference>
<accession>A0A1N6D890</accession>
<keyword evidence="2" id="KW-1185">Reference proteome</keyword>
<evidence type="ECO:0000313" key="1">
    <source>
        <dbReference type="EMBL" id="SIN66923.1"/>
    </source>
</evidence>
<organism evidence="1 2">
    <name type="scientific">Chitinophaga niabensis</name>
    <dbReference type="NCBI Taxonomy" id="536979"/>
    <lineage>
        <taxon>Bacteria</taxon>
        <taxon>Pseudomonadati</taxon>
        <taxon>Bacteroidota</taxon>
        <taxon>Chitinophagia</taxon>
        <taxon>Chitinophagales</taxon>
        <taxon>Chitinophagaceae</taxon>
        <taxon>Chitinophaga</taxon>
    </lineage>
</organism>
<sequence>MPPGHPRNILTIKPDPLTENYYKWHSEHIGRDFEMLVFGDSGYPLILFPTSMGRYYESKDRGLIDAVAWYINNGHVKIYCPDGIDTQSWYNKQISPAERALNHMCYDAVILNEVIPRAIAETGHQRIAMAGCSFGGYHAANFAFRHPELVSYLFSMSGLFDISSRIDGYYDDNVYYNNPMDFMPENKHPDLWRMGIVLGAAERDVTLSQNEQFSGILSNKQIQHWLDIRPNTLHDWPVWREMLPHYLSFLKP</sequence>
<dbReference type="SUPFAM" id="SSF53474">
    <property type="entry name" value="alpha/beta-Hydrolases"/>
    <property type="match status" value="1"/>
</dbReference>
<protein>
    <submittedName>
        <fullName evidence="1">Esterase/lipase superfamily enzyme</fullName>
    </submittedName>
</protein>
<proteinExistence type="predicted"/>
<dbReference type="InterPro" id="IPR000801">
    <property type="entry name" value="Esterase-like"/>
</dbReference>
<dbReference type="Gene3D" id="3.40.50.1820">
    <property type="entry name" value="alpha/beta hydrolase"/>
    <property type="match status" value="1"/>
</dbReference>
<dbReference type="Proteomes" id="UP000185003">
    <property type="component" value="Unassembled WGS sequence"/>
</dbReference>
<reference evidence="1 2" key="1">
    <citation type="submission" date="2016-11" db="EMBL/GenBank/DDBJ databases">
        <authorList>
            <person name="Jaros S."/>
            <person name="Januszkiewicz K."/>
            <person name="Wedrychowicz H."/>
        </authorList>
    </citation>
    <scope>NUCLEOTIDE SEQUENCE [LARGE SCALE GENOMIC DNA]</scope>
    <source>
        <strain evidence="1 2">DSM 24787</strain>
    </source>
</reference>
<dbReference type="STRING" id="536979.SAMN04488055_0430"/>
<dbReference type="InterPro" id="IPR050583">
    <property type="entry name" value="Mycobacterial_A85_antigen"/>
</dbReference>
<dbReference type="Pfam" id="PF00756">
    <property type="entry name" value="Esterase"/>
    <property type="match status" value="1"/>
</dbReference>
<dbReference type="PANTHER" id="PTHR48098:SF3">
    <property type="entry name" value="IRON(III) ENTEROBACTIN ESTERASE"/>
    <property type="match status" value="1"/>
</dbReference>